<comment type="caution">
    <text evidence="3">The sequence shown here is derived from an EMBL/GenBank/DDBJ whole genome shotgun (WGS) entry which is preliminary data.</text>
</comment>
<dbReference type="AlphaFoldDB" id="A0A8T1DWA1"/>
<name>A0A8T1DWA1_9STRA</name>
<proteinExistence type="predicted"/>
<sequence length="382" mass="42923">MPRYIRHFSTKHMEPTPTLQKVLIKWLTGDRNVKLQWSEEDKECISSLKEAGILTGAESEIVEFTCRLAQRYYTKKLFPNHGVENPSSLHDLIRKVIGSMSMSFIKRSIAPTYEFPLTIASFLNVSPTFPRATRRIGDEFDFYIGDDLCWGINVHLNGEDVDELETKLNAAETNTTLPVKEFAIVDIRGTTTVRIQNLNRLFNRNRNRLRKLSTGLKSTLGRLPGENKENKKLQNMLPTANTDGDDSGNSSSDRPVKKRKATYLVNKEEKARLNHEVQELEAQLAALKDRVGLTGGQSLDKVATSNVVLSNVLRQQQLLVATAQAGLAACTRGSPNPLYSYIHLGVDHGSRRQTLSAIREFKIQNGVDYLETLLDKTHGLTT</sequence>
<keyword evidence="1" id="KW-0175">Coiled coil</keyword>
<dbReference type="Proteomes" id="UP000736787">
    <property type="component" value="Unassembled WGS sequence"/>
</dbReference>
<evidence type="ECO:0000313" key="3">
    <source>
        <dbReference type="EMBL" id="KAG2945168.1"/>
    </source>
</evidence>
<reference evidence="3" key="1">
    <citation type="submission" date="2018-10" db="EMBL/GenBank/DDBJ databases">
        <title>Effector identification in a new, highly contiguous assembly of the strawberry crown rot pathogen Phytophthora cactorum.</title>
        <authorList>
            <person name="Armitage A.D."/>
            <person name="Nellist C.F."/>
            <person name="Bates H."/>
            <person name="Vickerstaff R.J."/>
            <person name="Harrison R.J."/>
        </authorList>
    </citation>
    <scope>NUCLEOTIDE SEQUENCE</scope>
    <source>
        <strain evidence="3">4040</strain>
    </source>
</reference>
<feature type="region of interest" description="Disordered" evidence="2">
    <location>
        <begin position="213"/>
        <end position="260"/>
    </location>
</feature>
<dbReference type="VEuPathDB" id="FungiDB:PC110_g15934"/>
<accession>A0A8T1DWA1</accession>
<gene>
    <name evidence="3" type="ORF">PC117_g8677</name>
</gene>
<feature type="coiled-coil region" evidence="1">
    <location>
        <begin position="263"/>
        <end position="290"/>
    </location>
</feature>
<protein>
    <submittedName>
        <fullName evidence="3">Uncharacterized protein</fullName>
    </submittedName>
</protein>
<evidence type="ECO:0000256" key="2">
    <source>
        <dbReference type="SAM" id="MobiDB-lite"/>
    </source>
</evidence>
<evidence type="ECO:0000256" key="1">
    <source>
        <dbReference type="SAM" id="Coils"/>
    </source>
</evidence>
<evidence type="ECO:0000313" key="4">
    <source>
        <dbReference type="Proteomes" id="UP000736787"/>
    </source>
</evidence>
<dbReference type="EMBL" id="RCMK01000190">
    <property type="protein sequence ID" value="KAG2945168.1"/>
    <property type="molecule type" value="Genomic_DNA"/>
</dbReference>
<organism evidence="3 4">
    <name type="scientific">Phytophthora cactorum</name>
    <dbReference type="NCBI Taxonomy" id="29920"/>
    <lineage>
        <taxon>Eukaryota</taxon>
        <taxon>Sar</taxon>
        <taxon>Stramenopiles</taxon>
        <taxon>Oomycota</taxon>
        <taxon>Peronosporomycetes</taxon>
        <taxon>Peronosporales</taxon>
        <taxon>Peronosporaceae</taxon>
        <taxon>Phytophthora</taxon>
    </lineage>
</organism>
<dbReference type="VEuPathDB" id="FungiDB:PC110_g15932"/>